<keyword evidence="5 12" id="KW-0444">Lipid biosynthesis</keyword>
<dbReference type="Pfam" id="PF03331">
    <property type="entry name" value="LpxC"/>
    <property type="match status" value="1"/>
</dbReference>
<name>A0A1E3VRC9_9HYPH</name>
<comment type="cofactor">
    <cofactor evidence="1 12">
        <name>Zn(2+)</name>
        <dbReference type="ChEBI" id="CHEBI:29105"/>
    </cofactor>
</comment>
<keyword evidence="10 12" id="KW-0443">Lipid metabolism</keyword>
<keyword evidence="9 12" id="KW-0862">Zinc</keyword>
<evidence type="ECO:0000256" key="8">
    <source>
        <dbReference type="ARBA" id="ARBA00022801"/>
    </source>
</evidence>
<dbReference type="InterPro" id="IPR004463">
    <property type="entry name" value="UDP-acyl_GlcNac_deAcase"/>
</dbReference>
<keyword evidence="6 12" id="KW-0441">Lipid A biosynthesis</keyword>
<dbReference type="EC" id="3.5.1.108" evidence="4 12"/>
<evidence type="ECO:0000256" key="7">
    <source>
        <dbReference type="ARBA" id="ARBA00022723"/>
    </source>
</evidence>
<feature type="binding site" evidence="12">
    <location>
        <position position="85"/>
    </location>
    <ligand>
        <name>Zn(2+)</name>
        <dbReference type="ChEBI" id="CHEBI:29105"/>
    </ligand>
</feature>
<evidence type="ECO:0000313" key="14">
    <source>
        <dbReference type="Proteomes" id="UP000095042"/>
    </source>
</evidence>
<dbReference type="PANTHER" id="PTHR33694">
    <property type="entry name" value="UDP-3-O-ACYL-N-ACETYLGLUCOSAMINE DEACETYLASE 1, MITOCHONDRIAL-RELATED"/>
    <property type="match status" value="1"/>
</dbReference>
<comment type="catalytic activity">
    <reaction evidence="11 12">
        <text>a UDP-3-O-[(3R)-3-hydroxyacyl]-N-acetyl-alpha-D-glucosamine + H2O = a UDP-3-O-[(3R)-3-hydroxyacyl]-alpha-D-glucosamine + acetate</text>
        <dbReference type="Rhea" id="RHEA:67816"/>
        <dbReference type="ChEBI" id="CHEBI:15377"/>
        <dbReference type="ChEBI" id="CHEBI:30089"/>
        <dbReference type="ChEBI" id="CHEBI:137740"/>
        <dbReference type="ChEBI" id="CHEBI:173225"/>
        <dbReference type="EC" id="3.5.1.108"/>
    </reaction>
</comment>
<proteinExistence type="inferred from homology"/>
<dbReference type="GO" id="GO:0103117">
    <property type="term" value="F:UDP-3-O-acyl-N-acetylglucosamine deacetylase activity"/>
    <property type="evidence" value="ECO:0007669"/>
    <property type="project" value="UniProtKB-UniRule"/>
</dbReference>
<dbReference type="EMBL" id="LPWD01000462">
    <property type="protein sequence ID" value="ODR96088.1"/>
    <property type="molecule type" value="Genomic_DNA"/>
</dbReference>
<evidence type="ECO:0000256" key="5">
    <source>
        <dbReference type="ARBA" id="ARBA00022516"/>
    </source>
</evidence>
<protein>
    <recommendedName>
        <fullName evidence="4 12">UDP-3-O-acyl-N-acetylglucosamine deacetylase</fullName>
        <shortName evidence="12">UDP-3-O-acyl-GlcNAc deacetylase</shortName>
        <ecNumber evidence="4 12">3.5.1.108</ecNumber>
    </recommendedName>
    <alternativeName>
        <fullName evidence="12">UDP-3-O-[R-3-hydroxymyristoyl]-N-acetylglucosamine deacetylase</fullName>
    </alternativeName>
</protein>
<dbReference type="InterPro" id="IPR020568">
    <property type="entry name" value="Ribosomal_Su5_D2-typ_SF"/>
</dbReference>
<organism evidence="13 14">
    <name type="scientific">Methyloceanibacter marginalis</name>
    <dbReference type="NCBI Taxonomy" id="1774971"/>
    <lineage>
        <taxon>Bacteria</taxon>
        <taxon>Pseudomonadati</taxon>
        <taxon>Pseudomonadota</taxon>
        <taxon>Alphaproteobacteria</taxon>
        <taxon>Hyphomicrobiales</taxon>
        <taxon>Hyphomicrobiaceae</taxon>
        <taxon>Methyloceanibacter</taxon>
    </lineage>
</organism>
<dbReference type="Gene3D" id="3.30.230.20">
    <property type="entry name" value="lpxc deacetylase, domain 1"/>
    <property type="match status" value="1"/>
</dbReference>
<feature type="binding site" evidence="12">
    <location>
        <position position="242"/>
    </location>
    <ligand>
        <name>Zn(2+)</name>
        <dbReference type="ChEBI" id="CHEBI:29105"/>
    </ligand>
</feature>
<evidence type="ECO:0000256" key="1">
    <source>
        <dbReference type="ARBA" id="ARBA00001947"/>
    </source>
</evidence>
<dbReference type="RefSeq" id="WP_069625135.1">
    <property type="nucleotide sequence ID" value="NZ_LPWD01000462.1"/>
</dbReference>
<dbReference type="InterPro" id="IPR011334">
    <property type="entry name" value="UDP-acyl_GlcNac_deAcase_C"/>
</dbReference>
<evidence type="ECO:0000313" key="13">
    <source>
        <dbReference type="EMBL" id="ODR96088.1"/>
    </source>
</evidence>
<dbReference type="InterPro" id="IPR015870">
    <property type="entry name" value="UDP-acyl_N-AcGlcN_deAcase_N"/>
</dbReference>
<reference evidence="13 14" key="1">
    <citation type="journal article" date="2016" name="Environ. Microbiol.">
        <title>New Methyloceanibacter diversity from North Sea sediments includes methanotroph containing solely the soluble methane monooxygenase.</title>
        <authorList>
            <person name="Vekeman B."/>
            <person name="Kerckhof F.M."/>
            <person name="Cremers G."/>
            <person name="de Vos P."/>
            <person name="Vandamme P."/>
            <person name="Boon N."/>
            <person name="Op den Camp H.J."/>
            <person name="Heylen K."/>
        </authorList>
    </citation>
    <scope>NUCLEOTIDE SEQUENCE [LARGE SCALE GENOMIC DNA]</scope>
    <source>
        <strain evidence="13 14">R-67177</strain>
    </source>
</reference>
<dbReference type="Proteomes" id="UP000095042">
    <property type="component" value="Unassembled WGS sequence"/>
</dbReference>
<keyword evidence="7 12" id="KW-0479">Metal-binding</keyword>
<feature type="active site" description="Proton donor" evidence="12">
    <location>
        <position position="269"/>
    </location>
</feature>
<evidence type="ECO:0000256" key="4">
    <source>
        <dbReference type="ARBA" id="ARBA00012745"/>
    </source>
</evidence>
<comment type="similarity">
    <text evidence="12">Belongs to the LpxC family.</text>
</comment>
<dbReference type="OrthoDB" id="9802746at2"/>
<comment type="function">
    <text evidence="2 12">Catalyzes the hydrolysis of UDP-3-O-myristoyl-N-acetylglucosamine to form UDP-3-O-myristoylglucosamine and acetate, the committed step in lipid A biosynthesis.</text>
</comment>
<dbReference type="PANTHER" id="PTHR33694:SF1">
    <property type="entry name" value="UDP-3-O-ACYL-N-ACETYLGLUCOSAMINE DEACETYLASE 1, MITOCHONDRIAL-RELATED"/>
    <property type="match status" value="1"/>
</dbReference>
<evidence type="ECO:0000256" key="6">
    <source>
        <dbReference type="ARBA" id="ARBA00022556"/>
    </source>
</evidence>
<comment type="pathway">
    <text evidence="3 12">Glycolipid biosynthesis; lipid IV(A) biosynthesis; lipid IV(A) from (3R)-3-hydroxytetradecanoyl-[acyl-carrier-protein] and UDP-N-acetyl-alpha-D-glucosamine: step 2/6.</text>
</comment>
<dbReference type="GO" id="GO:0016020">
    <property type="term" value="C:membrane"/>
    <property type="evidence" value="ECO:0007669"/>
    <property type="project" value="GOC"/>
</dbReference>
<feature type="binding site" evidence="12">
    <location>
        <position position="246"/>
    </location>
    <ligand>
        <name>Zn(2+)</name>
        <dbReference type="ChEBI" id="CHEBI:29105"/>
    </ligand>
</feature>
<evidence type="ECO:0000256" key="12">
    <source>
        <dbReference type="HAMAP-Rule" id="MF_00388"/>
    </source>
</evidence>
<evidence type="ECO:0000256" key="11">
    <source>
        <dbReference type="ARBA" id="ARBA00024535"/>
    </source>
</evidence>
<dbReference type="GO" id="GO:0046872">
    <property type="term" value="F:metal ion binding"/>
    <property type="evidence" value="ECO:0007669"/>
    <property type="project" value="UniProtKB-KW"/>
</dbReference>
<keyword evidence="14" id="KW-1185">Reference proteome</keyword>
<sequence>MKGFIGARQTTLASEISLTGTGVHSGAPVSITLCPADGDTGLRFQISNHDADGIEIAADQQWVTGVTLCTVLGDGNGTSVATVEHVLAALRGLGVDNALIEIDSAEVPIMDGSAAPFVEAIDEVGLTELEAPRRFLKVLKPICVEENGAVGELTPYNGFHLDIEIDFETPLIGNQKLAIDVNPGSFRREIARARTFGFMSDVERLWAAGLALGASLENTVAIGDDRIINREGLRFSDEFVRHKALDAVGDLTLAGAPLLGSYRSRRGGHRLNALVLKALFADAEAWTMVEAPRYREVRHAELSHRLAAANFAADRS</sequence>
<evidence type="ECO:0000256" key="9">
    <source>
        <dbReference type="ARBA" id="ARBA00022833"/>
    </source>
</evidence>
<comment type="caution">
    <text evidence="13">The sequence shown here is derived from an EMBL/GenBank/DDBJ whole genome shotgun (WGS) entry which is preliminary data.</text>
</comment>
<evidence type="ECO:0000256" key="2">
    <source>
        <dbReference type="ARBA" id="ARBA00002923"/>
    </source>
</evidence>
<gene>
    <name evidence="12" type="primary">lpxC</name>
    <name evidence="13" type="ORF">AUC71_04715</name>
</gene>
<dbReference type="GO" id="GO:0009245">
    <property type="term" value="P:lipid A biosynthetic process"/>
    <property type="evidence" value="ECO:0007669"/>
    <property type="project" value="UniProtKB-UniRule"/>
</dbReference>
<dbReference type="SUPFAM" id="SSF54211">
    <property type="entry name" value="Ribosomal protein S5 domain 2-like"/>
    <property type="match status" value="2"/>
</dbReference>
<evidence type="ECO:0000256" key="3">
    <source>
        <dbReference type="ARBA" id="ARBA00005002"/>
    </source>
</evidence>
<dbReference type="AlphaFoldDB" id="A0A1E3VRC9"/>
<accession>A0A1E3VRC9</accession>
<dbReference type="Gene3D" id="3.30.1700.10">
    <property type="entry name" value="lpxc deacetylase, domain 2"/>
    <property type="match status" value="1"/>
</dbReference>
<dbReference type="HAMAP" id="MF_00388">
    <property type="entry name" value="LpxC"/>
    <property type="match status" value="1"/>
</dbReference>
<dbReference type="NCBIfam" id="TIGR00325">
    <property type="entry name" value="lpxC"/>
    <property type="match status" value="1"/>
</dbReference>
<dbReference type="UniPathway" id="UPA00359">
    <property type="reaction ID" value="UER00478"/>
</dbReference>
<keyword evidence="8 12" id="KW-0378">Hydrolase</keyword>
<evidence type="ECO:0000256" key="10">
    <source>
        <dbReference type="ARBA" id="ARBA00023098"/>
    </source>
</evidence>